<dbReference type="EMBL" id="BNEK01000005">
    <property type="protein sequence ID" value="GHJ30343.1"/>
    <property type="molecule type" value="Genomic_DNA"/>
</dbReference>
<evidence type="ECO:0000313" key="2">
    <source>
        <dbReference type="Proteomes" id="UP001054854"/>
    </source>
</evidence>
<reference evidence="1" key="1">
    <citation type="submission" date="2024-05" db="EMBL/GenBank/DDBJ databases">
        <title>Whole genome shotgun sequence of Streptomyces hygroscopicus NBRC 113678.</title>
        <authorList>
            <person name="Komaki H."/>
            <person name="Tamura T."/>
        </authorList>
    </citation>
    <scope>NUCLEOTIDE SEQUENCE</scope>
    <source>
        <strain evidence="1">N11-34</strain>
    </source>
</reference>
<name>A0ABQ3U421_STRHY</name>
<evidence type="ECO:0008006" key="3">
    <source>
        <dbReference type="Google" id="ProtNLM"/>
    </source>
</evidence>
<proteinExistence type="predicted"/>
<sequence>MVLEPWQVTAFLVLLLVLILFFPDDEATSTSDVEPALVVFGSSWEDAAEAEDDVPSLRVPEPSLHAVRERAPIARAAAVVRRRVREVRRLDMWVSPFGGAVGVVLG</sequence>
<organism evidence="1 2">
    <name type="scientific">Streptomyces hygroscopicus</name>
    <dbReference type="NCBI Taxonomy" id="1912"/>
    <lineage>
        <taxon>Bacteria</taxon>
        <taxon>Bacillati</taxon>
        <taxon>Actinomycetota</taxon>
        <taxon>Actinomycetes</taxon>
        <taxon>Kitasatosporales</taxon>
        <taxon>Streptomycetaceae</taxon>
        <taxon>Streptomyces</taxon>
        <taxon>Streptomyces violaceusniger group</taxon>
    </lineage>
</organism>
<dbReference type="Proteomes" id="UP001054854">
    <property type="component" value="Unassembled WGS sequence"/>
</dbReference>
<evidence type="ECO:0000313" key="1">
    <source>
        <dbReference type="EMBL" id="GHJ30343.1"/>
    </source>
</evidence>
<comment type="caution">
    <text evidence="1">The sequence shown here is derived from an EMBL/GenBank/DDBJ whole genome shotgun (WGS) entry which is preliminary data.</text>
</comment>
<gene>
    <name evidence="1" type="ORF">TPA0910_47760</name>
</gene>
<accession>A0ABQ3U421</accession>
<protein>
    <recommendedName>
        <fullName evidence="3">Secreted protein</fullName>
    </recommendedName>
</protein>
<keyword evidence="2" id="KW-1185">Reference proteome</keyword>